<feature type="non-terminal residue" evidence="2">
    <location>
        <position position="80"/>
    </location>
</feature>
<sequence length="80" mass="8933">GHCCCSRLLRTAAGCRVRLSATVPSSPARRPQGRRRRPTRRRQGARKARSLVLQAVQHGPEGDRQERLGRPSRPRQDAAV</sequence>
<feature type="non-terminal residue" evidence="2">
    <location>
        <position position="1"/>
    </location>
</feature>
<feature type="compositionally biased region" description="Basic residues" evidence="1">
    <location>
        <begin position="31"/>
        <end position="49"/>
    </location>
</feature>
<feature type="region of interest" description="Disordered" evidence="1">
    <location>
        <begin position="22"/>
        <end position="80"/>
    </location>
</feature>
<dbReference type="EMBL" id="CADCVQ010000070">
    <property type="protein sequence ID" value="CAA9495067.1"/>
    <property type="molecule type" value="Genomic_DNA"/>
</dbReference>
<reference evidence="2" key="1">
    <citation type="submission" date="2020-02" db="EMBL/GenBank/DDBJ databases">
        <authorList>
            <person name="Meier V. D."/>
        </authorList>
    </citation>
    <scope>NUCLEOTIDE SEQUENCE</scope>
    <source>
        <strain evidence="2">AVDCRST_MAG67</strain>
    </source>
</reference>
<proteinExistence type="predicted"/>
<evidence type="ECO:0000313" key="2">
    <source>
        <dbReference type="EMBL" id="CAA9495067.1"/>
    </source>
</evidence>
<dbReference type="AlphaFoldDB" id="A0A6J4SCA6"/>
<feature type="compositionally biased region" description="Basic and acidic residues" evidence="1">
    <location>
        <begin position="60"/>
        <end position="69"/>
    </location>
</feature>
<protein>
    <submittedName>
        <fullName evidence="2">Uncharacterized protein</fullName>
    </submittedName>
</protein>
<name>A0A6J4SCA6_9ACTN</name>
<accession>A0A6J4SCA6</accession>
<organism evidence="2">
    <name type="scientific">uncultured Solirubrobacteraceae bacterium</name>
    <dbReference type="NCBI Taxonomy" id="1162706"/>
    <lineage>
        <taxon>Bacteria</taxon>
        <taxon>Bacillati</taxon>
        <taxon>Actinomycetota</taxon>
        <taxon>Thermoleophilia</taxon>
        <taxon>Solirubrobacterales</taxon>
        <taxon>Solirubrobacteraceae</taxon>
        <taxon>environmental samples</taxon>
    </lineage>
</organism>
<gene>
    <name evidence="2" type="ORF">AVDCRST_MAG67-1627</name>
</gene>
<evidence type="ECO:0000256" key="1">
    <source>
        <dbReference type="SAM" id="MobiDB-lite"/>
    </source>
</evidence>